<dbReference type="InterPro" id="IPR015813">
    <property type="entry name" value="Pyrv/PenolPyrv_kinase-like_dom"/>
</dbReference>
<feature type="binding site" evidence="19">
    <location>
        <position position="435"/>
    </location>
    <ligand>
        <name>Mg(2+)</name>
        <dbReference type="ChEBI" id="CHEBI:18420"/>
    </ligand>
</feature>
<feature type="compositionally biased region" description="Basic and acidic residues" evidence="20">
    <location>
        <begin position="552"/>
        <end position="578"/>
    </location>
</feature>
<dbReference type="PATRIC" id="fig|1132509.6.peg.594"/>
<evidence type="ECO:0000256" key="7">
    <source>
        <dbReference type="ARBA" id="ARBA00016544"/>
    </source>
</evidence>
<dbReference type="InterPro" id="IPR036618">
    <property type="entry name" value="PtsI_HPr-bd_sf"/>
</dbReference>
<sequence length="578" mass="62539">MRSDPAFMTERTLGGIGATPLSAVGSVVWYRPDDAIDLPEPPASETVDPSAERERFEEARERAHDELETERERAAERVGSDEAAVFEAHSQFLDDPQIEDGVENGIEGGLPAEHAVREGFASGIEQFEGMEGRMAERADDLRDVRDRLVRLLTGAERLDLSALPDGSVVVAERLTPSDTAQLDPDSVAGFVTATGGRTSHAAIFARSLALPAVVGVGDELLEIEDGTTVVVDGEAGDVVVEPSEETRERAAETDRAEVRHEPVTTADGRGIEVAANVGQPVEVEGAIERGADGVGLYRTEFLFLDREDPPGEEEQYETYREALAAFPEGRVVVRTLDIGGDKPIPYLDLSEEENPFLGERGIRRSLGPDEELFETQLRALIRAAGETEGDLAIMFPLVATIEEFEAGRERVEEVISELESAGEPVERPEVGTMIETPATAFLAPDLAARADFLSVGTNDLTQYVMAADRGNERVADLHDPCQPPVVRALRQVVEATEGTDTWVGMCGEMAGDPALTELLVGLGFDELSMSAVTLPEVKARIESVDTSEAEGLAERVLDASTKDEVRELLPRDNEEPNQ</sequence>
<feature type="region of interest" description="Disordered" evidence="20">
    <location>
        <begin position="548"/>
        <end position="578"/>
    </location>
</feature>
<dbReference type="InterPro" id="IPR000121">
    <property type="entry name" value="PEP_util_C"/>
</dbReference>
<feature type="binding site" evidence="19">
    <location>
        <position position="459"/>
    </location>
    <ligand>
        <name>Mg(2+)</name>
        <dbReference type="ChEBI" id="CHEBI:18420"/>
    </ligand>
</feature>
<dbReference type="PROSITE" id="PS00742">
    <property type="entry name" value="PEP_ENZYMES_2"/>
    <property type="match status" value="1"/>
</dbReference>
<dbReference type="GO" id="GO:0005737">
    <property type="term" value="C:cytoplasm"/>
    <property type="evidence" value="ECO:0007669"/>
    <property type="project" value="UniProtKB-SubCell"/>
</dbReference>
<evidence type="ECO:0000256" key="4">
    <source>
        <dbReference type="ARBA" id="ARBA00004496"/>
    </source>
</evidence>
<feature type="active site" description="Proton donor" evidence="17">
    <location>
        <position position="506"/>
    </location>
</feature>
<dbReference type="EMBL" id="AOMB01000006">
    <property type="protein sequence ID" value="EMA41284.1"/>
    <property type="molecule type" value="Genomic_DNA"/>
</dbReference>
<keyword evidence="24" id="KW-0670">Pyruvate</keyword>
<feature type="domain" description="PEP-utilising enzyme C-terminal" evidence="22">
    <location>
        <begin position="256"/>
        <end position="545"/>
    </location>
</feature>
<comment type="catalytic activity">
    <reaction evidence="1">
        <text>L-histidyl-[protein] + phosphoenolpyruvate = N(pros)-phospho-L-histidyl-[protein] + pyruvate</text>
        <dbReference type="Rhea" id="RHEA:23880"/>
        <dbReference type="Rhea" id="RHEA-COMP:9745"/>
        <dbReference type="Rhea" id="RHEA-COMP:9746"/>
        <dbReference type="ChEBI" id="CHEBI:15361"/>
        <dbReference type="ChEBI" id="CHEBI:29979"/>
        <dbReference type="ChEBI" id="CHEBI:58702"/>
        <dbReference type="ChEBI" id="CHEBI:64837"/>
        <dbReference type="EC" id="2.7.3.9"/>
    </reaction>
</comment>
<evidence type="ECO:0000256" key="5">
    <source>
        <dbReference type="ARBA" id="ARBA00007837"/>
    </source>
</evidence>
<keyword evidence="9" id="KW-0963">Cytoplasm</keyword>
<feature type="active site" description="Tele-phosphohistidine intermediate" evidence="17">
    <location>
        <position position="200"/>
    </location>
</feature>
<evidence type="ECO:0000256" key="17">
    <source>
        <dbReference type="PIRSR" id="PIRSR000732-1"/>
    </source>
</evidence>
<comment type="cofactor">
    <cofactor evidence="2 19">
        <name>Mg(2+)</name>
        <dbReference type="ChEBI" id="CHEBI:18420"/>
    </cofactor>
</comment>
<keyword evidence="10" id="KW-0762">Sugar transport</keyword>
<keyword evidence="13 19" id="KW-0479">Metal-binding</keyword>
<dbReference type="InterPro" id="IPR008731">
    <property type="entry name" value="PTS_EIN"/>
</dbReference>
<dbReference type="SUPFAM" id="SSF52009">
    <property type="entry name" value="Phosphohistidine domain"/>
    <property type="match status" value="1"/>
</dbReference>
<evidence type="ECO:0000256" key="8">
    <source>
        <dbReference type="ARBA" id="ARBA00022448"/>
    </source>
</evidence>
<evidence type="ECO:0000256" key="20">
    <source>
        <dbReference type="SAM" id="MobiDB-lite"/>
    </source>
</evidence>
<feature type="binding site" evidence="18">
    <location>
        <position position="334"/>
    </location>
    <ligand>
        <name>phosphoenolpyruvate</name>
        <dbReference type="ChEBI" id="CHEBI:58702"/>
    </ligand>
</feature>
<dbReference type="InterPro" id="IPR006318">
    <property type="entry name" value="PTS_EI-like"/>
</dbReference>
<dbReference type="InterPro" id="IPR040442">
    <property type="entry name" value="Pyrv_kinase-like_dom_sf"/>
</dbReference>
<feature type="binding site" evidence="18">
    <location>
        <begin position="458"/>
        <end position="459"/>
    </location>
    <ligand>
        <name>phosphoenolpyruvate</name>
        <dbReference type="ChEBI" id="CHEBI:58702"/>
    </ligand>
</feature>
<dbReference type="GO" id="GO:0009401">
    <property type="term" value="P:phosphoenolpyruvate-dependent sugar phosphotransferase system"/>
    <property type="evidence" value="ECO:0007669"/>
    <property type="project" value="UniProtKB-KW"/>
</dbReference>
<evidence type="ECO:0000256" key="2">
    <source>
        <dbReference type="ARBA" id="ARBA00001946"/>
    </source>
</evidence>
<dbReference type="eggNOG" id="arCOG01113">
    <property type="taxonomic scope" value="Archaea"/>
</dbReference>
<dbReference type="SUPFAM" id="SSF51621">
    <property type="entry name" value="Phosphoenolpyruvate/pyruvate domain"/>
    <property type="match status" value="1"/>
</dbReference>
<evidence type="ECO:0000256" key="1">
    <source>
        <dbReference type="ARBA" id="ARBA00000683"/>
    </source>
</evidence>
<dbReference type="PANTHER" id="PTHR46244:SF3">
    <property type="entry name" value="PHOSPHOENOLPYRUVATE-PROTEIN PHOSPHOTRANSFERASE"/>
    <property type="match status" value="1"/>
</dbReference>
<dbReference type="InterPro" id="IPR036637">
    <property type="entry name" value="Phosphohistidine_dom_sf"/>
</dbReference>
<name>M0M9G7_9EURY</name>
<evidence type="ECO:0000256" key="10">
    <source>
        <dbReference type="ARBA" id="ARBA00022597"/>
    </source>
</evidence>
<keyword evidence="8" id="KW-0813">Transport</keyword>
<evidence type="ECO:0000256" key="18">
    <source>
        <dbReference type="PIRSR" id="PIRSR000732-2"/>
    </source>
</evidence>
<dbReference type="Proteomes" id="UP000011566">
    <property type="component" value="Unassembled WGS sequence"/>
</dbReference>
<feature type="binding site" evidence="18">
    <location>
        <position position="469"/>
    </location>
    <ligand>
        <name>phosphoenolpyruvate</name>
        <dbReference type="ChEBI" id="CHEBI:58702"/>
    </ligand>
</feature>
<dbReference type="EC" id="2.7.3.9" evidence="6"/>
<dbReference type="SUPFAM" id="SSF47831">
    <property type="entry name" value="Enzyme I of the PEP:sugar phosphotransferase system HPr-binding (sub)domain"/>
    <property type="match status" value="1"/>
</dbReference>
<gene>
    <name evidence="24" type="ORF">C447_02527</name>
</gene>
<evidence type="ECO:0000259" key="23">
    <source>
        <dbReference type="Pfam" id="PF05524"/>
    </source>
</evidence>
<feature type="binding site" evidence="18">
    <location>
        <position position="298"/>
    </location>
    <ligand>
        <name>phosphoenolpyruvate</name>
        <dbReference type="ChEBI" id="CHEBI:58702"/>
    </ligand>
</feature>
<reference evidence="24 25" key="1">
    <citation type="journal article" date="2014" name="PLoS Genet.">
        <title>Phylogenetically driven sequencing of extremely halophilic archaea reveals strategies for static and dynamic osmo-response.</title>
        <authorList>
            <person name="Becker E.A."/>
            <person name="Seitzer P.M."/>
            <person name="Tritt A."/>
            <person name="Larsen D."/>
            <person name="Krusor M."/>
            <person name="Yao A.I."/>
            <person name="Wu D."/>
            <person name="Madern D."/>
            <person name="Eisen J.A."/>
            <person name="Darling A.E."/>
            <person name="Facciotti M.T."/>
        </authorList>
    </citation>
    <scope>NUCLEOTIDE SEQUENCE [LARGE SCALE GENOMIC DNA]</scope>
    <source>
        <strain evidence="24 25">100A6</strain>
    </source>
</reference>
<dbReference type="Pfam" id="PF05524">
    <property type="entry name" value="PEP-utilisers_N"/>
    <property type="match status" value="1"/>
</dbReference>
<dbReference type="InterPro" id="IPR024692">
    <property type="entry name" value="PTS_EI"/>
</dbReference>
<feature type="domain" description="PEP-utilising enzyme mobile" evidence="21">
    <location>
        <begin position="163"/>
        <end position="236"/>
    </location>
</feature>
<dbReference type="InterPro" id="IPR023151">
    <property type="entry name" value="PEP_util_CS"/>
</dbReference>
<keyword evidence="11 24" id="KW-0808">Transferase</keyword>
<evidence type="ECO:0000256" key="15">
    <source>
        <dbReference type="ARBA" id="ARBA00022842"/>
    </source>
</evidence>
<evidence type="ECO:0000259" key="21">
    <source>
        <dbReference type="Pfam" id="PF00391"/>
    </source>
</evidence>
<feature type="domain" description="Phosphotransferase system enzyme I N-terminal" evidence="23">
    <location>
        <begin position="15"/>
        <end position="137"/>
    </location>
</feature>
<accession>M0M9G7</accession>
<keyword evidence="25" id="KW-1185">Reference proteome</keyword>
<evidence type="ECO:0000256" key="3">
    <source>
        <dbReference type="ARBA" id="ARBA00002728"/>
    </source>
</evidence>
<dbReference type="GO" id="GO:0046872">
    <property type="term" value="F:metal ion binding"/>
    <property type="evidence" value="ECO:0007669"/>
    <property type="project" value="UniProtKB-KW"/>
</dbReference>
<dbReference type="AlphaFoldDB" id="M0M9G7"/>
<dbReference type="PRINTS" id="PR01736">
    <property type="entry name" value="PHPHTRNFRASE"/>
</dbReference>
<feature type="compositionally biased region" description="Basic and acidic residues" evidence="20">
    <location>
        <begin position="50"/>
        <end position="79"/>
    </location>
</feature>
<comment type="caution">
    <text evidence="24">The sequence shown here is derived from an EMBL/GenBank/DDBJ whole genome shotgun (WGS) entry which is preliminary data.</text>
</comment>
<dbReference type="Gene3D" id="3.20.20.60">
    <property type="entry name" value="Phosphoenolpyruvate-binding domains"/>
    <property type="match status" value="1"/>
</dbReference>
<evidence type="ECO:0000256" key="16">
    <source>
        <dbReference type="ARBA" id="ARBA00033235"/>
    </source>
</evidence>
<keyword evidence="15 19" id="KW-0460">Magnesium</keyword>
<keyword evidence="12" id="KW-0598">Phosphotransferase system</keyword>
<dbReference type="GO" id="GO:0008965">
    <property type="term" value="F:phosphoenolpyruvate-protein phosphotransferase activity"/>
    <property type="evidence" value="ECO:0007669"/>
    <property type="project" value="UniProtKB-EC"/>
</dbReference>
<dbReference type="Pfam" id="PF02896">
    <property type="entry name" value="PEP-utilizers_C"/>
    <property type="match status" value="1"/>
</dbReference>
<comment type="function">
    <text evidence="3">General (non sugar-specific) component of the phosphoenolpyruvate-dependent sugar phosphotransferase system (sugar PTS). This major carbohydrate active-transport system catalyzes the phosphorylation of incoming sugar substrates concomitantly with their translocation across the cell membrane. Enzyme I transfers the phosphoryl group from phosphoenolpyruvate (PEP) to the phosphoryl carrier protein (HPr).</text>
</comment>
<keyword evidence="14" id="KW-0418">Kinase</keyword>
<dbReference type="PIRSF" id="PIRSF000732">
    <property type="entry name" value="PTS_enzyme_I"/>
    <property type="match status" value="1"/>
</dbReference>
<proteinExistence type="inferred from homology"/>
<evidence type="ECO:0000313" key="24">
    <source>
        <dbReference type="EMBL" id="EMA41284.1"/>
    </source>
</evidence>
<dbReference type="GO" id="GO:0016301">
    <property type="term" value="F:kinase activity"/>
    <property type="evidence" value="ECO:0007669"/>
    <property type="project" value="UniProtKB-KW"/>
</dbReference>
<evidence type="ECO:0000259" key="22">
    <source>
        <dbReference type="Pfam" id="PF02896"/>
    </source>
</evidence>
<evidence type="ECO:0000256" key="12">
    <source>
        <dbReference type="ARBA" id="ARBA00022683"/>
    </source>
</evidence>
<comment type="similarity">
    <text evidence="5">Belongs to the PEP-utilizing enzyme family.</text>
</comment>
<evidence type="ECO:0000256" key="11">
    <source>
        <dbReference type="ARBA" id="ARBA00022679"/>
    </source>
</evidence>
<evidence type="ECO:0000256" key="13">
    <source>
        <dbReference type="ARBA" id="ARBA00022723"/>
    </source>
</evidence>
<organism evidence="24 25">
    <name type="scientific">Halococcus hamelinensis 100A6</name>
    <dbReference type="NCBI Taxonomy" id="1132509"/>
    <lineage>
        <taxon>Archaea</taxon>
        <taxon>Methanobacteriati</taxon>
        <taxon>Methanobacteriota</taxon>
        <taxon>Stenosarchaea group</taxon>
        <taxon>Halobacteria</taxon>
        <taxon>Halobacteriales</taxon>
        <taxon>Halococcaceae</taxon>
        <taxon>Halococcus</taxon>
    </lineage>
</organism>
<dbReference type="Pfam" id="PF00391">
    <property type="entry name" value="PEP-utilizers"/>
    <property type="match status" value="1"/>
</dbReference>
<dbReference type="Gene3D" id="3.50.30.10">
    <property type="entry name" value="Phosphohistidine domain"/>
    <property type="match status" value="1"/>
</dbReference>
<evidence type="ECO:0000256" key="14">
    <source>
        <dbReference type="ARBA" id="ARBA00022777"/>
    </source>
</evidence>
<dbReference type="InterPro" id="IPR050499">
    <property type="entry name" value="PEP-utilizing_PTS_enzyme"/>
</dbReference>
<dbReference type="NCBIfam" id="TIGR01417">
    <property type="entry name" value="PTS_I_fam"/>
    <property type="match status" value="1"/>
</dbReference>
<comment type="subcellular location">
    <subcellularLocation>
        <location evidence="4">Cytoplasm</location>
    </subcellularLocation>
</comment>
<dbReference type="Gene3D" id="1.10.274.10">
    <property type="entry name" value="PtsI, HPr-binding domain"/>
    <property type="match status" value="1"/>
</dbReference>
<evidence type="ECO:0000256" key="19">
    <source>
        <dbReference type="PIRSR" id="PIRSR000732-3"/>
    </source>
</evidence>
<evidence type="ECO:0000256" key="9">
    <source>
        <dbReference type="ARBA" id="ARBA00022490"/>
    </source>
</evidence>
<protein>
    <recommendedName>
        <fullName evidence="7">Phosphoenolpyruvate-protein phosphotransferase</fullName>
        <ecNumber evidence="6">2.7.3.9</ecNumber>
    </recommendedName>
    <alternativeName>
        <fullName evidence="16">Phosphotransferase system, enzyme I</fullName>
    </alternativeName>
</protein>
<evidence type="ECO:0000256" key="6">
    <source>
        <dbReference type="ARBA" id="ARBA00012232"/>
    </source>
</evidence>
<feature type="region of interest" description="Disordered" evidence="20">
    <location>
        <begin position="33"/>
        <end position="79"/>
    </location>
</feature>
<evidence type="ECO:0000313" key="25">
    <source>
        <dbReference type="Proteomes" id="UP000011566"/>
    </source>
</evidence>
<dbReference type="PANTHER" id="PTHR46244">
    <property type="entry name" value="PHOSPHOENOLPYRUVATE-PROTEIN PHOSPHOTRANSFERASE"/>
    <property type="match status" value="1"/>
</dbReference>
<dbReference type="InterPro" id="IPR008279">
    <property type="entry name" value="PEP-util_enz_mobile_dom"/>
</dbReference>